<dbReference type="SUPFAM" id="SSF52091">
    <property type="entry name" value="SpoIIaa-like"/>
    <property type="match status" value="1"/>
</dbReference>
<dbReference type="STRING" id="403935.SAMN05216481_104134"/>
<dbReference type="RefSeq" id="WP_093658111.1">
    <property type="nucleotide sequence ID" value="NZ_FOET01000004.1"/>
</dbReference>
<dbReference type="Pfam" id="PF14417">
    <property type="entry name" value="MEDS"/>
    <property type="match status" value="1"/>
</dbReference>
<feature type="domain" description="STAS" evidence="1">
    <location>
        <begin position="236"/>
        <end position="278"/>
    </location>
</feature>
<dbReference type="Proteomes" id="UP000199055">
    <property type="component" value="Unassembled WGS sequence"/>
</dbReference>
<evidence type="ECO:0000313" key="3">
    <source>
        <dbReference type="Proteomes" id="UP000199055"/>
    </source>
</evidence>
<dbReference type="AlphaFoldDB" id="A0A1H9DJJ6"/>
<keyword evidence="3" id="KW-1185">Reference proteome</keyword>
<dbReference type="PROSITE" id="PS50801">
    <property type="entry name" value="STAS"/>
    <property type="match status" value="1"/>
</dbReference>
<organism evidence="2 3">
    <name type="scientific">Streptomyces radiopugnans</name>
    <dbReference type="NCBI Taxonomy" id="403935"/>
    <lineage>
        <taxon>Bacteria</taxon>
        <taxon>Bacillati</taxon>
        <taxon>Actinomycetota</taxon>
        <taxon>Actinomycetes</taxon>
        <taxon>Kitasatosporales</taxon>
        <taxon>Streptomycetaceae</taxon>
        <taxon>Streptomyces</taxon>
    </lineage>
</organism>
<protein>
    <submittedName>
        <fullName evidence="2">STAS domain-containing protein</fullName>
    </submittedName>
</protein>
<dbReference type="InterPro" id="IPR002645">
    <property type="entry name" value="STAS_dom"/>
</dbReference>
<dbReference type="InterPro" id="IPR025847">
    <property type="entry name" value="MEDS_domain"/>
</dbReference>
<proteinExistence type="predicted"/>
<accession>A0A1H9DJJ6</accession>
<dbReference type="Pfam" id="PF13466">
    <property type="entry name" value="STAS_2"/>
    <property type="match status" value="1"/>
</dbReference>
<dbReference type="InterPro" id="IPR058548">
    <property type="entry name" value="MlaB-like_STAS"/>
</dbReference>
<evidence type="ECO:0000259" key="1">
    <source>
        <dbReference type="PROSITE" id="PS50801"/>
    </source>
</evidence>
<gene>
    <name evidence="2" type="ORF">SAMN05216481_104134</name>
</gene>
<reference evidence="2 3" key="1">
    <citation type="submission" date="2016-10" db="EMBL/GenBank/DDBJ databases">
        <authorList>
            <person name="de Groot N.N."/>
        </authorList>
    </citation>
    <scope>NUCLEOTIDE SEQUENCE [LARGE SCALE GENOMIC DNA]</scope>
    <source>
        <strain evidence="2 3">CGMCC 4.3519</strain>
    </source>
</reference>
<name>A0A1H9DJJ6_9ACTN</name>
<dbReference type="EMBL" id="FOET01000004">
    <property type="protein sequence ID" value="SEQ13561.1"/>
    <property type="molecule type" value="Genomic_DNA"/>
</dbReference>
<dbReference type="Gene3D" id="3.30.750.24">
    <property type="entry name" value="STAS domain"/>
    <property type="match status" value="1"/>
</dbReference>
<evidence type="ECO:0000313" key="2">
    <source>
        <dbReference type="EMBL" id="SEQ13561.1"/>
    </source>
</evidence>
<sequence>MSLTGVGPKPSPEWERHVCCAYAGERQWARSAAEFVREGLAAGRRVVYFADTAAPAAVVERLGRNGVDAVAAVERGGLVVRRAEDSYLRRPPFDPDRMARAWEQECATAIREGYAGLYAVGEMAWCARGVPGADRLLEYELRLNREVFARLPLTALCLYDRAVVPEGTTALLTAAHIRRLFPVGRSGARTEPPLGVTPLADRTGFGLRGGADADTRAVLETALAALARLPGPMVHLDLSGADFLDTAAVAALAAAAGAERGRGRRLVLHRPPHSLRRVAAMFPEECGGLEIAP</sequence>
<dbReference type="InterPro" id="IPR036513">
    <property type="entry name" value="STAS_dom_sf"/>
</dbReference>